<evidence type="ECO:0000256" key="8">
    <source>
        <dbReference type="ARBA" id="ARBA00023125"/>
    </source>
</evidence>
<evidence type="ECO:0000256" key="11">
    <source>
        <dbReference type="ARBA" id="ARBA00023236"/>
    </source>
</evidence>
<evidence type="ECO:0000256" key="6">
    <source>
        <dbReference type="ARBA" id="ARBA00022813"/>
    </source>
</evidence>
<sequence length="234" mass="25569">MAKKGLSDRQKAILTFIQKYVSEQGRPPTIREIGGAVNISSTSVVNYNLTRLTEKGLLERDAEVSRGLRLTEKVAAVTGQVVESIGQAMEKANTAVSSLFRVPLIGNIVAGSPIEVGNDGDFSVYDEDDAIELSSSMISGRHDDLFALRVSGDSMIDAMVNDGDIVIMRQDNIAKNGDMVAVWLSDDTTTLKYFYHEGDKVRLQPANPTMDPIYVNPEDVQVQGKVMMVLRQTA</sequence>
<keyword evidence="10" id="KW-0234">DNA repair</keyword>
<dbReference type="GO" id="GO:0009432">
    <property type="term" value="P:SOS response"/>
    <property type="evidence" value="ECO:0007669"/>
    <property type="project" value="UniProtKB-KW"/>
</dbReference>
<keyword evidence="6" id="KW-0068">Autocatalytic cleavage</keyword>
<dbReference type="PANTHER" id="PTHR33516">
    <property type="entry name" value="LEXA REPRESSOR"/>
    <property type="match status" value="1"/>
</dbReference>
<keyword evidence="7" id="KW-0805">Transcription regulation</keyword>
<dbReference type="InterPro" id="IPR050077">
    <property type="entry name" value="LexA_repressor"/>
</dbReference>
<evidence type="ECO:0000256" key="9">
    <source>
        <dbReference type="ARBA" id="ARBA00023163"/>
    </source>
</evidence>
<evidence type="ECO:0000256" key="3">
    <source>
        <dbReference type="ARBA" id="ARBA00022705"/>
    </source>
</evidence>
<dbReference type="EC" id="3.4.21.88" evidence="14"/>
<keyword evidence="8" id="KW-0238">DNA-binding</keyword>
<dbReference type="GO" id="GO:0006281">
    <property type="term" value="P:DNA repair"/>
    <property type="evidence" value="ECO:0007669"/>
    <property type="project" value="UniProtKB-KW"/>
</dbReference>
<organism evidence="14">
    <name type="scientific">hydrothermal vent metagenome</name>
    <dbReference type="NCBI Taxonomy" id="652676"/>
    <lineage>
        <taxon>unclassified sequences</taxon>
        <taxon>metagenomes</taxon>
        <taxon>ecological metagenomes</taxon>
    </lineage>
</organism>
<keyword evidence="4" id="KW-0227">DNA damage</keyword>
<evidence type="ECO:0000259" key="13">
    <source>
        <dbReference type="Pfam" id="PF01726"/>
    </source>
</evidence>
<evidence type="ECO:0000256" key="5">
    <source>
        <dbReference type="ARBA" id="ARBA00022801"/>
    </source>
</evidence>
<evidence type="ECO:0000313" key="14">
    <source>
        <dbReference type="EMBL" id="VAW43020.1"/>
    </source>
</evidence>
<comment type="similarity">
    <text evidence="1">Belongs to the peptidase S24 family.</text>
</comment>
<protein>
    <submittedName>
        <fullName evidence="14">SOS-response repressor and protease LexA</fullName>
        <ecNumber evidence="14">3.4.21.88</ecNumber>
    </submittedName>
</protein>
<dbReference type="SUPFAM" id="SSF46785">
    <property type="entry name" value="Winged helix' DNA-binding domain"/>
    <property type="match status" value="1"/>
</dbReference>
<gene>
    <name evidence="14" type="ORF">MNBD_CHLOROFLEXI01-1631</name>
</gene>
<dbReference type="InterPro" id="IPR036388">
    <property type="entry name" value="WH-like_DNA-bd_sf"/>
</dbReference>
<dbReference type="InterPro" id="IPR036286">
    <property type="entry name" value="LexA/Signal_pep-like_sf"/>
</dbReference>
<dbReference type="InterPro" id="IPR006197">
    <property type="entry name" value="Peptidase_S24_LexA"/>
</dbReference>
<evidence type="ECO:0000256" key="4">
    <source>
        <dbReference type="ARBA" id="ARBA00022763"/>
    </source>
</evidence>
<dbReference type="GO" id="GO:0006260">
    <property type="term" value="P:DNA replication"/>
    <property type="evidence" value="ECO:0007669"/>
    <property type="project" value="UniProtKB-KW"/>
</dbReference>
<dbReference type="InterPro" id="IPR006199">
    <property type="entry name" value="LexA_DNA-bd_dom"/>
</dbReference>
<dbReference type="PANTHER" id="PTHR33516:SF2">
    <property type="entry name" value="LEXA REPRESSOR-RELATED"/>
    <property type="match status" value="1"/>
</dbReference>
<dbReference type="Gene3D" id="1.10.10.10">
    <property type="entry name" value="Winged helix-like DNA-binding domain superfamily/Winged helix DNA-binding domain"/>
    <property type="match status" value="1"/>
</dbReference>
<name>A0A3B0VRF2_9ZZZZ</name>
<dbReference type="Pfam" id="PF00717">
    <property type="entry name" value="Peptidase_S24"/>
    <property type="match status" value="1"/>
</dbReference>
<evidence type="ECO:0000256" key="1">
    <source>
        <dbReference type="ARBA" id="ARBA00007484"/>
    </source>
</evidence>
<dbReference type="EMBL" id="UOEU01001001">
    <property type="protein sequence ID" value="VAW43020.1"/>
    <property type="molecule type" value="Genomic_DNA"/>
</dbReference>
<keyword evidence="5 14" id="KW-0378">Hydrolase</keyword>
<dbReference type="NCBIfam" id="TIGR00498">
    <property type="entry name" value="lexA"/>
    <property type="match status" value="1"/>
</dbReference>
<dbReference type="PRINTS" id="PR00726">
    <property type="entry name" value="LEXASERPTASE"/>
</dbReference>
<dbReference type="AlphaFoldDB" id="A0A3B0VRF2"/>
<dbReference type="CDD" id="cd06529">
    <property type="entry name" value="S24_LexA-like"/>
    <property type="match status" value="1"/>
</dbReference>
<evidence type="ECO:0000256" key="7">
    <source>
        <dbReference type="ARBA" id="ARBA00023015"/>
    </source>
</evidence>
<keyword evidence="14" id="KW-0645">Protease</keyword>
<feature type="domain" description="LexA repressor DNA-binding" evidence="13">
    <location>
        <begin position="4"/>
        <end position="67"/>
    </location>
</feature>
<dbReference type="InterPro" id="IPR006200">
    <property type="entry name" value="LexA"/>
</dbReference>
<keyword evidence="11" id="KW-0742">SOS response</keyword>
<dbReference type="InterPro" id="IPR036390">
    <property type="entry name" value="WH_DNA-bd_sf"/>
</dbReference>
<keyword evidence="3" id="KW-0235">DNA replication</keyword>
<evidence type="ECO:0000256" key="2">
    <source>
        <dbReference type="ARBA" id="ARBA00022491"/>
    </source>
</evidence>
<keyword evidence="2" id="KW-0678">Repressor</keyword>
<dbReference type="SUPFAM" id="SSF51306">
    <property type="entry name" value="LexA/Signal peptidase"/>
    <property type="match status" value="1"/>
</dbReference>
<dbReference type="InterPro" id="IPR039418">
    <property type="entry name" value="LexA-like"/>
</dbReference>
<dbReference type="GO" id="GO:0003677">
    <property type="term" value="F:DNA binding"/>
    <property type="evidence" value="ECO:0007669"/>
    <property type="project" value="UniProtKB-KW"/>
</dbReference>
<accession>A0A3B0VRF2</accession>
<dbReference type="GO" id="GO:0004252">
    <property type="term" value="F:serine-type endopeptidase activity"/>
    <property type="evidence" value="ECO:0007669"/>
    <property type="project" value="UniProtKB-EC"/>
</dbReference>
<dbReference type="InterPro" id="IPR015927">
    <property type="entry name" value="Peptidase_S24_S26A/B/C"/>
</dbReference>
<dbReference type="GO" id="GO:0045892">
    <property type="term" value="P:negative regulation of DNA-templated transcription"/>
    <property type="evidence" value="ECO:0007669"/>
    <property type="project" value="InterPro"/>
</dbReference>
<evidence type="ECO:0000259" key="12">
    <source>
        <dbReference type="Pfam" id="PF00717"/>
    </source>
</evidence>
<dbReference type="GO" id="GO:0006508">
    <property type="term" value="P:proteolysis"/>
    <property type="evidence" value="ECO:0007669"/>
    <property type="project" value="UniProtKB-KW"/>
</dbReference>
<evidence type="ECO:0000256" key="10">
    <source>
        <dbReference type="ARBA" id="ARBA00023204"/>
    </source>
</evidence>
<keyword evidence="9" id="KW-0804">Transcription</keyword>
<dbReference type="Gene3D" id="2.10.109.10">
    <property type="entry name" value="Umud Fragment, subunit A"/>
    <property type="match status" value="1"/>
</dbReference>
<dbReference type="Pfam" id="PF01726">
    <property type="entry name" value="LexA_DNA_bind"/>
    <property type="match status" value="1"/>
</dbReference>
<feature type="domain" description="Peptidase S24/S26A/S26B/S26C" evidence="12">
    <location>
        <begin position="103"/>
        <end position="227"/>
    </location>
</feature>
<dbReference type="HAMAP" id="MF_00015">
    <property type="entry name" value="LexA"/>
    <property type="match status" value="1"/>
</dbReference>
<reference evidence="14" key="1">
    <citation type="submission" date="2018-06" db="EMBL/GenBank/DDBJ databases">
        <authorList>
            <person name="Zhirakovskaya E."/>
        </authorList>
    </citation>
    <scope>NUCLEOTIDE SEQUENCE</scope>
</reference>
<proteinExistence type="inferred from homology"/>